<comment type="caution">
    <text evidence="3">The sequence shown here is derived from an EMBL/GenBank/DDBJ whole genome shotgun (WGS) entry which is preliminary data.</text>
</comment>
<dbReference type="Gene3D" id="1.20.5.370">
    <property type="match status" value="1"/>
</dbReference>
<dbReference type="PANTHER" id="PTHR42067:SF1">
    <property type="entry name" value="MITOTIC APPARATUS PROTEIN P62"/>
    <property type="match status" value="1"/>
</dbReference>
<feature type="coiled-coil region" evidence="1">
    <location>
        <begin position="146"/>
        <end position="187"/>
    </location>
</feature>
<feature type="compositionally biased region" description="Basic and acidic residues" evidence="2">
    <location>
        <begin position="325"/>
        <end position="351"/>
    </location>
</feature>
<feature type="region of interest" description="Disordered" evidence="2">
    <location>
        <begin position="223"/>
        <end position="375"/>
    </location>
</feature>
<feature type="compositionally biased region" description="Acidic residues" evidence="2">
    <location>
        <begin position="272"/>
        <end position="286"/>
    </location>
</feature>
<evidence type="ECO:0000313" key="4">
    <source>
        <dbReference type="Proteomes" id="UP001149165"/>
    </source>
</evidence>
<reference evidence="3" key="1">
    <citation type="submission" date="2022-11" db="EMBL/GenBank/DDBJ databases">
        <authorList>
            <person name="Petersen C."/>
        </authorList>
    </citation>
    <scope>NUCLEOTIDE SEQUENCE</scope>
    <source>
        <strain evidence="3">IBT 30069</strain>
    </source>
</reference>
<sequence>MSKVIRIARSDEQDGFILMHVVNSGSGLLNLTLTATEGECPYTATIQERRLKDLRAKNYQGSDDEWIQIITNIFGQETTTAKPPSCTGLETSASITGTGEDNKEIVITIRKRVQSITQKLGAITLTQDDDQAIELFEWSGIAAAKADELKSQVVDLTDQHRVAEDTIHKLKKQLEELTQAKVEHESKLVANFAQLLNEKKLKIRNQQRLLACATVNPAKVSEIQATSTHSGGTKGEEHSTKRSADDMNDSKDDTSDGFEKMDIDPKRTIPPDDQDTDQATDQDTDDEHQSISQTSEKSEHTESDNEPDEPAETRHSARTSNQAEGLKRASPKEEAPPPRRELPFSKTRSSEKPSSAPSKNDVAEESGGETDDDEL</sequence>
<proteinExistence type="predicted"/>
<dbReference type="Proteomes" id="UP001149165">
    <property type="component" value="Unassembled WGS sequence"/>
</dbReference>
<keyword evidence="4" id="KW-1185">Reference proteome</keyword>
<dbReference type="AlphaFoldDB" id="A0A9W9FHA4"/>
<keyword evidence="1" id="KW-0175">Coiled coil</keyword>
<gene>
    <name evidence="3" type="ORF">N7456_006234</name>
</gene>
<feature type="compositionally biased region" description="Basic and acidic residues" evidence="2">
    <location>
        <begin position="234"/>
        <end position="270"/>
    </location>
</feature>
<feature type="compositionally biased region" description="Acidic residues" evidence="2">
    <location>
        <begin position="363"/>
        <end position="375"/>
    </location>
</feature>
<dbReference type="PANTHER" id="PTHR42067">
    <property type="entry name" value="YALI0C15378P"/>
    <property type="match status" value="1"/>
</dbReference>
<dbReference type="InterPro" id="IPR014751">
    <property type="entry name" value="XRCC4-like_C"/>
</dbReference>
<dbReference type="SUPFAM" id="SSF58022">
    <property type="entry name" value="XRCC4, C-terminal oligomerization domain"/>
    <property type="match status" value="1"/>
</dbReference>
<organism evidence="3 4">
    <name type="scientific">Penicillium angulare</name>
    <dbReference type="NCBI Taxonomy" id="116970"/>
    <lineage>
        <taxon>Eukaryota</taxon>
        <taxon>Fungi</taxon>
        <taxon>Dikarya</taxon>
        <taxon>Ascomycota</taxon>
        <taxon>Pezizomycotina</taxon>
        <taxon>Eurotiomycetes</taxon>
        <taxon>Eurotiomycetidae</taxon>
        <taxon>Eurotiales</taxon>
        <taxon>Aspergillaceae</taxon>
        <taxon>Penicillium</taxon>
    </lineage>
</organism>
<accession>A0A9W9FHA4</accession>
<name>A0A9W9FHA4_9EURO</name>
<reference evidence="3" key="2">
    <citation type="journal article" date="2023" name="IMA Fungus">
        <title>Comparative genomic study of the Penicillium genus elucidates a diverse pangenome and 15 lateral gene transfer events.</title>
        <authorList>
            <person name="Petersen C."/>
            <person name="Sorensen T."/>
            <person name="Nielsen M.R."/>
            <person name="Sondergaard T.E."/>
            <person name="Sorensen J.L."/>
            <person name="Fitzpatrick D.A."/>
            <person name="Frisvad J.C."/>
            <person name="Nielsen K.L."/>
        </authorList>
    </citation>
    <scope>NUCLEOTIDE SEQUENCE</scope>
    <source>
        <strain evidence="3">IBT 30069</strain>
    </source>
</reference>
<evidence type="ECO:0008006" key="5">
    <source>
        <dbReference type="Google" id="ProtNLM"/>
    </source>
</evidence>
<dbReference type="OrthoDB" id="8064436at2759"/>
<protein>
    <recommendedName>
        <fullName evidence="5">DNA double-strand break repair and VJ recombination XRCC4</fullName>
    </recommendedName>
</protein>
<dbReference type="EMBL" id="JAPQKH010000004">
    <property type="protein sequence ID" value="KAJ5100182.1"/>
    <property type="molecule type" value="Genomic_DNA"/>
</dbReference>
<evidence type="ECO:0000256" key="1">
    <source>
        <dbReference type="SAM" id="Coils"/>
    </source>
</evidence>
<evidence type="ECO:0000256" key="2">
    <source>
        <dbReference type="SAM" id="MobiDB-lite"/>
    </source>
</evidence>
<evidence type="ECO:0000313" key="3">
    <source>
        <dbReference type="EMBL" id="KAJ5100182.1"/>
    </source>
</evidence>